<keyword evidence="4" id="KW-0808">Transferase</keyword>
<dbReference type="Gene3D" id="2.40.440.10">
    <property type="entry name" value="L,D-transpeptidase catalytic domain-like"/>
    <property type="match status" value="1"/>
</dbReference>
<protein>
    <recommendedName>
        <fullName evidence="11">L,D-TPase catalytic domain-containing protein</fullName>
    </recommendedName>
</protein>
<accession>A0A086Y674</accession>
<feature type="chain" id="PRO_5001817327" description="L,D-TPase catalytic domain-containing protein" evidence="10">
    <location>
        <begin position="28"/>
        <end position="204"/>
    </location>
</feature>
<evidence type="ECO:0000256" key="1">
    <source>
        <dbReference type="ARBA" id="ARBA00004752"/>
    </source>
</evidence>
<dbReference type="Proteomes" id="UP000028824">
    <property type="component" value="Unassembled WGS sequence"/>
</dbReference>
<keyword evidence="6 9" id="KW-0133">Cell shape</keyword>
<organism evidence="12 13">
    <name type="scientific">Paenirhodobacter enshiensis</name>
    <dbReference type="NCBI Taxonomy" id="1105367"/>
    <lineage>
        <taxon>Bacteria</taxon>
        <taxon>Pseudomonadati</taxon>
        <taxon>Pseudomonadota</taxon>
        <taxon>Alphaproteobacteria</taxon>
        <taxon>Rhodobacterales</taxon>
        <taxon>Rhodobacter group</taxon>
        <taxon>Paenirhodobacter</taxon>
    </lineage>
</organism>
<dbReference type="GO" id="GO:0071972">
    <property type="term" value="F:peptidoglycan L,D-transpeptidase activity"/>
    <property type="evidence" value="ECO:0007669"/>
    <property type="project" value="TreeGrafter"/>
</dbReference>
<evidence type="ECO:0000313" key="12">
    <source>
        <dbReference type="EMBL" id="KFI29774.1"/>
    </source>
</evidence>
<feature type="signal peptide" evidence="10">
    <location>
        <begin position="1"/>
        <end position="27"/>
    </location>
</feature>
<comment type="pathway">
    <text evidence="1 9">Cell wall biogenesis; peptidoglycan biosynthesis.</text>
</comment>
<dbReference type="UniPathway" id="UPA00219"/>
<dbReference type="OrthoDB" id="9795305at2"/>
<gene>
    <name evidence="12" type="ORF">CG50_09075</name>
</gene>
<evidence type="ECO:0000256" key="4">
    <source>
        <dbReference type="ARBA" id="ARBA00022679"/>
    </source>
</evidence>
<evidence type="ECO:0000313" key="13">
    <source>
        <dbReference type="Proteomes" id="UP000028824"/>
    </source>
</evidence>
<evidence type="ECO:0000256" key="2">
    <source>
        <dbReference type="ARBA" id="ARBA00005992"/>
    </source>
</evidence>
<dbReference type="GO" id="GO:0008360">
    <property type="term" value="P:regulation of cell shape"/>
    <property type="evidence" value="ECO:0007669"/>
    <property type="project" value="UniProtKB-UniRule"/>
</dbReference>
<keyword evidence="10" id="KW-0732">Signal</keyword>
<dbReference type="Pfam" id="PF03734">
    <property type="entry name" value="YkuD"/>
    <property type="match status" value="1"/>
</dbReference>
<keyword evidence="5" id="KW-0378">Hydrolase</keyword>
<dbReference type="GO" id="GO:0005576">
    <property type="term" value="C:extracellular region"/>
    <property type="evidence" value="ECO:0007669"/>
    <property type="project" value="TreeGrafter"/>
</dbReference>
<dbReference type="GO" id="GO:0016757">
    <property type="term" value="F:glycosyltransferase activity"/>
    <property type="evidence" value="ECO:0007669"/>
    <property type="project" value="UniProtKB-KW"/>
</dbReference>
<evidence type="ECO:0000256" key="7">
    <source>
        <dbReference type="ARBA" id="ARBA00022984"/>
    </source>
</evidence>
<dbReference type="InterPro" id="IPR038063">
    <property type="entry name" value="Transpep_catalytic_dom"/>
</dbReference>
<name>A0A086Y674_9RHOB</name>
<comment type="similarity">
    <text evidence="2">Belongs to the YkuD family.</text>
</comment>
<dbReference type="eggNOG" id="COG1376">
    <property type="taxonomic scope" value="Bacteria"/>
</dbReference>
<keyword evidence="8 9" id="KW-0961">Cell wall biogenesis/degradation</keyword>
<dbReference type="InterPro" id="IPR050979">
    <property type="entry name" value="LD-transpeptidase"/>
</dbReference>
<proteinExistence type="inferred from homology"/>
<dbReference type="EMBL" id="JFZB01000003">
    <property type="protein sequence ID" value="KFI29774.1"/>
    <property type="molecule type" value="Genomic_DNA"/>
</dbReference>
<dbReference type="STRING" id="1105367.CG50_09075"/>
<reference evidence="12 13" key="1">
    <citation type="submission" date="2014-03" db="EMBL/GenBank/DDBJ databases">
        <title>Genome of Paenirhodobacter enshiensis DW2-9.</title>
        <authorList>
            <person name="Wang D."/>
            <person name="Wang G."/>
        </authorList>
    </citation>
    <scope>NUCLEOTIDE SEQUENCE [LARGE SCALE GENOMIC DNA]</scope>
    <source>
        <strain evidence="12 13">DW2-9</strain>
    </source>
</reference>
<comment type="caution">
    <text evidence="12">The sequence shown here is derived from an EMBL/GenBank/DDBJ whole genome shotgun (WGS) entry which is preliminary data.</text>
</comment>
<feature type="active site" description="Proton donor/acceptor" evidence="9">
    <location>
        <position position="164"/>
    </location>
</feature>
<dbReference type="AlphaFoldDB" id="A0A086Y674"/>
<keyword evidence="3" id="KW-0328">Glycosyltransferase</keyword>
<dbReference type="PANTHER" id="PTHR30582:SF24">
    <property type="entry name" value="L,D-TRANSPEPTIDASE ERFK_SRFK-RELATED"/>
    <property type="match status" value="1"/>
</dbReference>
<dbReference type="InterPro" id="IPR005490">
    <property type="entry name" value="LD_TPept_cat_dom"/>
</dbReference>
<dbReference type="RefSeq" id="WP_036634932.1">
    <property type="nucleotide sequence ID" value="NZ_JFZB01000003.1"/>
</dbReference>
<dbReference type="GO" id="GO:0018104">
    <property type="term" value="P:peptidoglycan-protein cross-linking"/>
    <property type="evidence" value="ECO:0007669"/>
    <property type="project" value="TreeGrafter"/>
</dbReference>
<feature type="active site" description="Nucleophile" evidence="9">
    <location>
        <position position="180"/>
    </location>
</feature>
<evidence type="ECO:0000256" key="10">
    <source>
        <dbReference type="SAM" id="SignalP"/>
    </source>
</evidence>
<evidence type="ECO:0000256" key="9">
    <source>
        <dbReference type="PROSITE-ProRule" id="PRU01373"/>
    </source>
</evidence>
<evidence type="ECO:0000256" key="5">
    <source>
        <dbReference type="ARBA" id="ARBA00022801"/>
    </source>
</evidence>
<dbReference type="CDD" id="cd16913">
    <property type="entry name" value="YkuD_like"/>
    <property type="match status" value="1"/>
</dbReference>
<evidence type="ECO:0000259" key="11">
    <source>
        <dbReference type="PROSITE" id="PS52029"/>
    </source>
</evidence>
<evidence type="ECO:0000256" key="6">
    <source>
        <dbReference type="ARBA" id="ARBA00022960"/>
    </source>
</evidence>
<dbReference type="PROSITE" id="PS52029">
    <property type="entry name" value="LD_TPASE"/>
    <property type="match status" value="1"/>
</dbReference>
<dbReference type="PANTHER" id="PTHR30582">
    <property type="entry name" value="L,D-TRANSPEPTIDASE"/>
    <property type="match status" value="1"/>
</dbReference>
<keyword evidence="13" id="KW-1185">Reference proteome</keyword>
<dbReference type="SUPFAM" id="SSF141523">
    <property type="entry name" value="L,D-transpeptidase catalytic domain-like"/>
    <property type="match status" value="1"/>
</dbReference>
<dbReference type="GO" id="GO:0071555">
    <property type="term" value="P:cell wall organization"/>
    <property type="evidence" value="ECO:0007669"/>
    <property type="project" value="UniProtKB-UniRule"/>
</dbReference>
<keyword evidence="7 9" id="KW-0573">Peptidoglycan synthesis</keyword>
<evidence type="ECO:0000256" key="3">
    <source>
        <dbReference type="ARBA" id="ARBA00022676"/>
    </source>
</evidence>
<sequence>MSHDKLTRRTALATGAFALFAPVIVRAQSMDDPDTQTDIPMAERPAIVGAPSAHNIGSFRAIEWQDHYDDMSQVTLIADTESRALHYWSVGATDHRVYPTSVPLTDELTKRGYTNIVRKKIGPTWTPTAQELRDHPDWHPMPAGPDNPLGTHAMYLAWPAYLIHGTHDTRKIGRPSSSGCIGTFNAKIAELYELCPIGTRVKII</sequence>
<feature type="domain" description="L,D-TPase catalytic" evidence="11">
    <location>
        <begin position="74"/>
        <end position="204"/>
    </location>
</feature>
<evidence type="ECO:0000256" key="8">
    <source>
        <dbReference type="ARBA" id="ARBA00023316"/>
    </source>
</evidence>